<evidence type="ECO:0000313" key="8">
    <source>
        <dbReference type="EMBL" id="SVE90193.1"/>
    </source>
</evidence>
<name>A0A4Y7NE49_9CRUS</name>
<dbReference type="Gene3D" id="3.30.390.110">
    <property type="match status" value="1"/>
</dbReference>
<dbReference type="PANTHER" id="PTHR23405">
    <property type="entry name" value="MAINTENANCE OF KILLER 16 MAK16 PROTEIN-RELATED"/>
    <property type="match status" value="1"/>
</dbReference>
<feature type="signal peptide" evidence="6">
    <location>
        <begin position="1"/>
        <end position="18"/>
    </location>
</feature>
<protein>
    <recommendedName>
        <fullName evidence="4">Protein MAK16 homolog</fullName>
    </recommendedName>
</protein>
<evidence type="ECO:0000313" key="9">
    <source>
        <dbReference type="EMBL" id="SVE90822.1"/>
    </source>
</evidence>
<proteinExistence type="evidence at transcript level"/>
<comment type="similarity">
    <text evidence="2 4">Belongs to the MAK16 family.</text>
</comment>
<evidence type="ECO:0000313" key="10">
    <source>
        <dbReference type="EMBL" id="SVE91450.1"/>
    </source>
</evidence>
<organism evidence="10">
    <name type="scientific">Daphnia sinensis</name>
    <dbReference type="NCBI Taxonomy" id="1820382"/>
    <lineage>
        <taxon>Eukaryota</taxon>
        <taxon>Metazoa</taxon>
        <taxon>Ecdysozoa</taxon>
        <taxon>Arthropoda</taxon>
        <taxon>Crustacea</taxon>
        <taxon>Branchiopoda</taxon>
        <taxon>Diplostraca</taxon>
        <taxon>Cladocera</taxon>
        <taxon>Anomopoda</taxon>
        <taxon>Daphniidae</taxon>
        <taxon>Daphnia</taxon>
        <taxon>Daphnia similis group</taxon>
    </lineage>
</organism>
<feature type="compositionally biased region" description="Acidic residues" evidence="5">
    <location>
        <begin position="194"/>
        <end position="245"/>
    </location>
</feature>
<dbReference type="PIRSF" id="PIRSF003352">
    <property type="entry name" value="MAK16"/>
    <property type="match status" value="1"/>
</dbReference>
<dbReference type="EMBL" id="LR021831">
    <property type="protein sequence ID" value="SVE91450.1"/>
    <property type="molecule type" value="mRNA"/>
</dbReference>
<dbReference type="EMBL" id="LR021203">
    <property type="protein sequence ID" value="SVE90822.1"/>
    <property type="molecule type" value="mRNA"/>
</dbReference>
<dbReference type="GO" id="GO:0000460">
    <property type="term" value="P:maturation of 5.8S rRNA"/>
    <property type="evidence" value="ECO:0007669"/>
    <property type="project" value="TreeGrafter"/>
</dbReference>
<dbReference type="GO" id="GO:0000470">
    <property type="term" value="P:maturation of LSU-rRNA"/>
    <property type="evidence" value="ECO:0007669"/>
    <property type="project" value="TreeGrafter"/>
</dbReference>
<dbReference type="EMBL" id="LR020574">
    <property type="protein sequence ID" value="SVE90193.1"/>
    <property type="molecule type" value="mRNA"/>
</dbReference>
<evidence type="ECO:0000256" key="4">
    <source>
        <dbReference type="PIRNR" id="PIRNR003352"/>
    </source>
</evidence>
<feature type="domain" description="Ribosomal eL28/Mak16" evidence="7">
    <location>
        <begin position="8"/>
        <end position="120"/>
    </location>
</feature>
<accession>A0A4Y7NE49</accession>
<dbReference type="AlphaFoldDB" id="A0A4Y7NE49"/>
<feature type="compositionally biased region" description="Basic and acidic residues" evidence="5">
    <location>
        <begin position="270"/>
        <end position="280"/>
    </location>
</feature>
<dbReference type="PANTHER" id="PTHR23405:SF4">
    <property type="entry name" value="PROTEIN MAK16 HOMOLOG"/>
    <property type="match status" value="1"/>
</dbReference>
<dbReference type="GO" id="GO:0005730">
    <property type="term" value="C:nucleolus"/>
    <property type="evidence" value="ECO:0007669"/>
    <property type="project" value="UniProtKB-SubCell"/>
</dbReference>
<keyword evidence="6" id="KW-0732">Signal</keyword>
<evidence type="ECO:0000256" key="3">
    <source>
        <dbReference type="ARBA" id="ARBA00023242"/>
    </source>
</evidence>
<evidence type="ECO:0000259" key="7">
    <source>
        <dbReference type="Pfam" id="PF01778"/>
    </source>
</evidence>
<reference evidence="10" key="1">
    <citation type="submission" date="2018-08" db="EMBL/GenBank/DDBJ databases">
        <authorList>
            <person name="Cornetti L."/>
        </authorList>
    </citation>
    <scope>NUCLEOTIDE SEQUENCE</scope>
    <source>
        <strain evidence="10">RU-SZB3</strain>
        <strain evidence="8">RU-TY6-1</strain>
        <strain evidence="9">RU-TY6-3</strain>
    </source>
</reference>
<dbReference type="InterPro" id="IPR006958">
    <property type="entry name" value="Mak16"/>
</dbReference>
<evidence type="ECO:0000256" key="5">
    <source>
        <dbReference type="SAM" id="MobiDB-lite"/>
    </source>
</evidence>
<feature type="region of interest" description="Disordered" evidence="5">
    <location>
        <begin position="194"/>
        <end position="295"/>
    </location>
</feature>
<dbReference type="Pfam" id="PF01778">
    <property type="entry name" value="Ribosomal_L28e"/>
    <property type="match status" value="1"/>
</dbReference>
<sequence length="295" mass="35153">MTMYILIIVWSIINKSFCSYKVNTKTQRFCRNEYNLTGLCNRSACPLANSQYATVREEDGNCFLYMKTVERSGFPRNMWEKVKLSKSLEKALRQINEYLIYWPGFIKQKCKQRLLKISQYLIRMRKLRLRRQKKLVPIQRKQERRERRREEKALVAARLDSAIEKELLERLKRGTYGDIYNFPQVAFNKALEEEEDAEVNMEGEDYGEDEENEGEEAEEEIDEELEKELEEESENEEIEYVEADSDLERELESESDMEDIEPKATTSVKDNTRRKPRLEIEYETETLSKNAKRTV</sequence>
<keyword evidence="3 4" id="KW-0539">Nucleus</keyword>
<evidence type="ECO:0000256" key="1">
    <source>
        <dbReference type="ARBA" id="ARBA00004604"/>
    </source>
</evidence>
<feature type="chain" id="PRO_5033837697" description="Protein MAK16 homolog" evidence="6">
    <location>
        <begin position="19"/>
        <end position="295"/>
    </location>
</feature>
<dbReference type="InterPro" id="IPR029004">
    <property type="entry name" value="Ribosomal_eL28/Mak16"/>
</dbReference>
<evidence type="ECO:0000256" key="2">
    <source>
        <dbReference type="ARBA" id="ARBA00005514"/>
    </source>
</evidence>
<gene>
    <name evidence="10" type="primary">EOG090X0F8M</name>
</gene>
<evidence type="ECO:0000256" key="6">
    <source>
        <dbReference type="SAM" id="SignalP"/>
    </source>
</evidence>
<dbReference type="GO" id="GO:0030687">
    <property type="term" value="C:preribosome, large subunit precursor"/>
    <property type="evidence" value="ECO:0007669"/>
    <property type="project" value="TreeGrafter"/>
</dbReference>
<dbReference type="FunFam" id="3.30.390.110:FF:000003">
    <property type="entry name" value="Protein MAK16 homolog"/>
    <property type="match status" value="1"/>
</dbReference>
<dbReference type="Pfam" id="PF04874">
    <property type="entry name" value="Mak16"/>
    <property type="match status" value="1"/>
</dbReference>
<comment type="subcellular location">
    <subcellularLocation>
        <location evidence="1">Nucleus</location>
        <location evidence="1">Nucleolus</location>
    </subcellularLocation>
</comment>